<keyword evidence="3" id="KW-1185">Reference proteome</keyword>
<gene>
    <name evidence="2" type="ORF">KK1_017350</name>
</gene>
<dbReference type="PANTHER" id="PTHR37610">
    <property type="entry name" value="CCHC-TYPE DOMAIN-CONTAINING PROTEIN"/>
    <property type="match status" value="1"/>
</dbReference>
<dbReference type="EMBL" id="CM003610">
    <property type="protein sequence ID" value="KYP62799.1"/>
    <property type="molecule type" value="Genomic_DNA"/>
</dbReference>
<dbReference type="AlphaFoldDB" id="A0A151T6X3"/>
<dbReference type="Gramene" id="C.cajan_16852.t">
    <property type="protein sequence ID" value="C.cajan_16852.t.cds1"/>
    <property type="gene ID" value="C.cajan_16852"/>
</dbReference>
<protein>
    <recommendedName>
        <fullName evidence="1">Retrotransposon Copia-like N-terminal domain-containing protein</fullName>
    </recommendedName>
</protein>
<organism evidence="2 3">
    <name type="scientific">Cajanus cajan</name>
    <name type="common">Pigeon pea</name>
    <name type="synonym">Cajanus indicus</name>
    <dbReference type="NCBI Taxonomy" id="3821"/>
    <lineage>
        <taxon>Eukaryota</taxon>
        <taxon>Viridiplantae</taxon>
        <taxon>Streptophyta</taxon>
        <taxon>Embryophyta</taxon>
        <taxon>Tracheophyta</taxon>
        <taxon>Spermatophyta</taxon>
        <taxon>Magnoliopsida</taxon>
        <taxon>eudicotyledons</taxon>
        <taxon>Gunneridae</taxon>
        <taxon>Pentapetalae</taxon>
        <taxon>rosids</taxon>
        <taxon>fabids</taxon>
        <taxon>Fabales</taxon>
        <taxon>Fabaceae</taxon>
        <taxon>Papilionoideae</taxon>
        <taxon>50 kb inversion clade</taxon>
        <taxon>NPAAA clade</taxon>
        <taxon>indigoferoid/millettioid clade</taxon>
        <taxon>Phaseoleae</taxon>
        <taxon>Cajanus</taxon>
    </lineage>
</organism>
<dbReference type="Proteomes" id="UP000075243">
    <property type="component" value="Chromosome 8"/>
</dbReference>
<evidence type="ECO:0000313" key="3">
    <source>
        <dbReference type="Proteomes" id="UP000075243"/>
    </source>
</evidence>
<dbReference type="Pfam" id="PF14244">
    <property type="entry name" value="Retrotran_gag_3"/>
    <property type="match status" value="1"/>
</dbReference>
<evidence type="ECO:0000259" key="1">
    <source>
        <dbReference type="Pfam" id="PF14244"/>
    </source>
</evidence>
<evidence type="ECO:0000313" key="2">
    <source>
        <dbReference type="EMBL" id="KYP62799.1"/>
    </source>
</evidence>
<dbReference type="InterPro" id="IPR029472">
    <property type="entry name" value="Copia-like_N"/>
</dbReference>
<name>A0A151T6X3_CAJCA</name>
<feature type="domain" description="Retrotransposon Copia-like N-terminal" evidence="1">
    <location>
        <begin position="17"/>
        <end position="57"/>
    </location>
</feature>
<dbReference type="PANTHER" id="PTHR37610:SF55">
    <property type="entry name" value="RETROTRANSPOSON COPIA-LIKE N-TERMINAL DOMAIN-CONTAINING PROTEIN"/>
    <property type="match status" value="1"/>
</dbReference>
<reference evidence="2 3" key="1">
    <citation type="journal article" date="2012" name="Nat. Biotechnol.">
        <title>Draft genome sequence of pigeonpea (Cajanus cajan), an orphan legume crop of resource-poor farmers.</title>
        <authorList>
            <person name="Varshney R.K."/>
            <person name="Chen W."/>
            <person name="Li Y."/>
            <person name="Bharti A.K."/>
            <person name="Saxena R.K."/>
            <person name="Schlueter J.A."/>
            <person name="Donoghue M.T."/>
            <person name="Azam S."/>
            <person name="Fan G."/>
            <person name="Whaley A.M."/>
            <person name="Farmer A.D."/>
            <person name="Sheridan J."/>
            <person name="Iwata A."/>
            <person name="Tuteja R."/>
            <person name="Penmetsa R.V."/>
            <person name="Wu W."/>
            <person name="Upadhyaya H.D."/>
            <person name="Yang S.P."/>
            <person name="Shah T."/>
            <person name="Saxena K.B."/>
            <person name="Michael T."/>
            <person name="McCombie W.R."/>
            <person name="Yang B."/>
            <person name="Zhang G."/>
            <person name="Yang H."/>
            <person name="Wang J."/>
            <person name="Spillane C."/>
            <person name="Cook D.R."/>
            <person name="May G.D."/>
            <person name="Xu X."/>
            <person name="Jackson S.A."/>
        </authorList>
    </citation>
    <scope>NUCLEOTIDE SEQUENCE [LARGE SCALE GENOMIC DNA]</scope>
    <source>
        <strain evidence="3">cv. Asha</strain>
    </source>
</reference>
<proteinExistence type="predicted"/>
<accession>A0A151T6X3</accession>
<sequence>MEEDCHSTSFRSFLYPHPSENPTTTLVSPVLDSTNYHSWNRSILTALSAKNKIEFVDENVLQSLKSDVTYPAWRRCNNMIVSWLIHSISPPIRQNILWMDKVDKI</sequence>